<feature type="transmembrane region" description="Helical" evidence="10">
    <location>
        <begin position="328"/>
        <end position="345"/>
    </location>
</feature>
<keyword evidence="5" id="KW-0630">Potassium</keyword>
<evidence type="ECO:0000256" key="5">
    <source>
        <dbReference type="ARBA" id="ARBA00022958"/>
    </source>
</evidence>
<feature type="transmembrane region" description="Helical" evidence="10">
    <location>
        <begin position="134"/>
        <end position="152"/>
    </location>
</feature>
<feature type="transmembrane region" description="Helical" evidence="10">
    <location>
        <begin position="352"/>
        <end position="372"/>
    </location>
</feature>
<dbReference type="GO" id="GO:0016020">
    <property type="term" value="C:membrane"/>
    <property type="evidence" value="ECO:0007669"/>
    <property type="project" value="UniProtKB-SubCell"/>
</dbReference>
<dbReference type="Proteomes" id="UP000316621">
    <property type="component" value="Chromosome 2"/>
</dbReference>
<evidence type="ECO:0000259" key="13">
    <source>
        <dbReference type="Pfam" id="PF23259"/>
    </source>
</evidence>
<comment type="similarity">
    <text evidence="9">Belongs to the monovalent cation:proton antiporter 2 (CPA2) transporter (TC 2.A.37) family. CHX (TC 2.A.37.4) subfamily.</text>
</comment>
<feature type="transmembrane region" description="Helical" evidence="10">
    <location>
        <begin position="38"/>
        <end position="57"/>
    </location>
</feature>
<feature type="domain" description="Cation/H+ exchanger transmembrane" evidence="11">
    <location>
        <begin position="54"/>
        <end position="432"/>
    </location>
</feature>
<keyword evidence="4 10" id="KW-0812">Transmembrane</keyword>
<dbReference type="GO" id="GO:0006813">
    <property type="term" value="P:potassium ion transport"/>
    <property type="evidence" value="ECO:0007669"/>
    <property type="project" value="UniProtKB-KW"/>
</dbReference>
<feature type="transmembrane region" description="Helical" evidence="10">
    <location>
        <begin position="108"/>
        <end position="127"/>
    </location>
</feature>
<dbReference type="GO" id="GO:1902600">
    <property type="term" value="P:proton transmembrane transport"/>
    <property type="evidence" value="ECO:0007669"/>
    <property type="project" value="InterPro"/>
</dbReference>
<evidence type="ECO:0000256" key="10">
    <source>
        <dbReference type="SAM" id="Phobius"/>
    </source>
</evidence>
<feature type="transmembrane region" description="Helical" evidence="10">
    <location>
        <begin position="235"/>
        <end position="254"/>
    </location>
</feature>
<evidence type="ECO:0000259" key="12">
    <source>
        <dbReference type="Pfam" id="PF23256"/>
    </source>
</evidence>
<organism evidence="14 15">
    <name type="scientific">Papaver somniferum</name>
    <name type="common">Opium poppy</name>
    <dbReference type="NCBI Taxonomy" id="3469"/>
    <lineage>
        <taxon>Eukaryota</taxon>
        <taxon>Viridiplantae</taxon>
        <taxon>Streptophyta</taxon>
        <taxon>Embryophyta</taxon>
        <taxon>Tracheophyta</taxon>
        <taxon>Spermatophyta</taxon>
        <taxon>Magnoliopsida</taxon>
        <taxon>Ranunculales</taxon>
        <taxon>Papaveraceae</taxon>
        <taxon>Papaveroideae</taxon>
        <taxon>Papaver</taxon>
    </lineage>
</organism>
<keyword evidence="2" id="KW-0813">Transport</keyword>
<feature type="domain" description="Cation/H(+) antiporter C-terminal" evidence="13">
    <location>
        <begin position="636"/>
        <end position="781"/>
    </location>
</feature>
<evidence type="ECO:0000259" key="11">
    <source>
        <dbReference type="Pfam" id="PF00999"/>
    </source>
</evidence>
<feature type="domain" description="Cation/H(+) antiporter central" evidence="12">
    <location>
        <begin position="493"/>
        <end position="629"/>
    </location>
</feature>
<evidence type="ECO:0000313" key="14">
    <source>
        <dbReference type="EMBL" id="RZC51301.1"/>
    </source>
</evidence>
<dbReference type="InterPro" id="IPR057291">
    <property type="entry name" value="CHX17_2nd"/>
</dbReference>
<evidence type="ECO:0000256" key="6">
    <source>
        <dbReference type="ARBA" id="ARBA00022989"/>
    </source>
</evidence>
<name>A0A4Y7IU84_PAPSO</name>
<accession>A0A4Y7IU84</accession>
<feature type="transmembrane region" description="Helical" evidence="10">
    <location>
        <begin position="202"/>
        <end position="223"/>
    </location>
</feature>
<dbReference type="GO" id="GO:0012505">
    <property type="term" value="C:endomembrane system"/>
    <property type="evidence" value="ECO:0007669"/>
    <property type="project" value="TreeGrafter"/>
</dbReference>
<evidence type="ECO:0000256" key="8">
    <source>
        <dbReference type="ARBA" id="ARBA00023136"/>
    </source>
</evidence>
<dbReference type="PANTHER" id="PTHR32468:SF66">
    <property type="entry name" value="CATION_H+ EXCHANGER DOMAIN-CONTAINING PROTEIN"/>
    <property type="match status" value="1"/>
</dbReference>
<comment type="subcellular location">
    <subcellularLocation>
        <location evidence="1">Membrane</location>
        <topology evidence="1">Multi-pass membrane protein</topology>
    </subcellularLocation>
</comment>
<gene>
    <name evidence="14" type="ORF">C5167_019726</name>
</gene>
<dbReference type="InterPro" id="IPR006153">
    <property type="entry name" value="Cation/H_exchanger_TM"/>
</dbReference>
<dbReference type="AlphaFoldDB" id="A0A4Y7IU84"/>
<protein>
    <submittedName>
        <fullName evidence="14">Uncharacterized protein</fullName>
    </submittedName>
</protein>
<evidence type="ECO:0000256" key="2">
    <source>
        <dbReference type="ARBA" id="ARBA00022448"/>
    </source>
</evidence>
<dbReference type="GO" id="GO:0015297">
    <property type="term" value="F:antiporter activity"/>
    <property type="evidence" value="ECO:0007669"/>
    <property type="project" value="InterPro"/>
</dbReference>
<dbReference type="OrthoDB" id="1868135at2759"/>
<feature type="transmembrane region" description="Helical" evidence="10">
    <location>
        <begin position="275"/>
        <end position="308"/>
    </location>
</feature>
<dbReference type="PANTHER" id="PTHR32468">
    <property type="entry name" value="CATION/H + ANTIPORTER"/>
    <property type="match status" value="1"/>
</dbReference>
<evidence type="ECO:0000256" key="4">
    <source>
        <dbReference type="ARBA" id="ARBA00022692"/>
    </source>
</evidence>
<feature type="transmembrane region" description="Helical" evidence="10">
    <location>
        <begin position="384"/>
        <end position="403"/>
    </location>
</feature>
<proteinExistence type="inferred from homology"/>
<dbReference type="OMA" id="PFHMQWR"/>
<evidence type="ECO:0000313" key="15">
    <source>
        <dbReference type="Proteomes" id="UP000316621"/>
    </source>
</evidence>
<sequence length="800" mass="89146">MKIATSVMISDNMTMFCGVDIVSAQLSSIWQGDDPFNYIYPVFVMQIAVACLFTSTVKSLLEPIGQTSFISQMIGGIMVGPSCFGRTGLFKYRIFPPNSMYIFDNCQYFGSMFFLFLIGVKTDLTMLQRSGKKGWLIGLFCFFCPLCLNLSVSKMIHHNVKLNNKVAESFDNVAHLMSLSSFHVVACFLDDLQLLSSEIGRLAMSVSMISGLFSWCSLFINYTTMTSIQAKKSNACIWIILSCCFLVLVITFILRPIMFWIIRNTPEEKCIKEGYIFSILVMVLLSSLFGEIVGQHFLLGPIILGLAVPAGPPLGAAIEDRLECFVKSILLPIFIISSTLQVNVFEIQRQEFLILEFIVFISFLGKLLGSLLPALYCGVPYQDALWLGIIMNVQGVLDIEFWVWAVGLKLISQRIYTCLVLSAVIVTGTISPSVKFLYNPSRRCNAYKKRTIKNCSKRNVEFRILSCIYHNENVPTILNVLEASHPTTYGPICIYMLHLIPLQGRASPLLVTHKNSQKEDSSNSFNPSSHIINAFKLYEKQNEGTVSVNSLTAISPYSTMHDDICSVASERRTSLIILPFHHHPSFSSTSHLPTSIRKVNQNVLKTAPCSVGLLVDRGSPQRAQASNKNDKSPYLVAVIFLGGEDDREALAYGARMGENSSVKLTVFRFSIRRENPDPASNADMLDNHSIDDFKKYSVGNENVVYREEEVKDSIGIVTVITSIEHSFDLLILGKDHDQNSSSDLLRGLEEWSEFPELGLVGDMLASSNSNCNGSILVVQQQSSVDSTLLDSPKYYFGELA</sequence>
<evidence type="ECO:0000256" key="3">
    <source>
        <dbReference type="ARBA" id="ARBA00022538"/>
    </source>
</evidence>
<dbReference type="Pfam" id="PF23256">
    <property type="entry name" value="CHX17_2nd"/>
    <property type="match status" value="1"/>
</dbReference>
<evidence type="ECO:0000256" key="9">
    <source>
        <dbReference type="ARBA" id="ARBA00038341"/>
    </source>
</evidence>
<keyword evidence="15" id="KW-1185">Reference proteome</keyword>
<dbReference type="InterPro" id="IPR050794">
    <property type="entry name" value="CPA2_transporter"/>
</dbReference>
<dbReference type="Pfam" id="PF23259">
    <property type="entry name" value="CHX17_C"/>
    <property type="match status" value="1"/>
</dbReference>
<dbReference type="Pfam" id="PF00999">
    <property type="entry name" value="Na_H_Exchanger"/>
    <property type="match status" value="1"/>
</dbReference>
<reference evidence="14 15" key="1">
    <citation type="journal article" date="2018" name="Science">
        <title>The opium poppy genome and morphinan production.</title>
        <authorList>
            <person name="Guo L."/>
            <person name="Winzer T."/>
            <person name="Yang X."/>
            <person name="Li Y."/>
            <person name="Ning Z."/>
            <person name="He Z."/>
            <person name="Teodor R."/>
            <person name="Lu Y."/>
            <person name="Bowser T.A."/>
            <person name="Graham I.A."/>
            <person name="Ye K."/>
        </authorList>
    </citation>
    <scope>NUCLEOTIDE SEQUENCE [LARGE SCALE GENOMIC DNA]</scope>
    <source>
        <strain evidence="15">cv. HN1</strain>
        <tissue evidence="14">Leaves</tissue>
    </source>
</reference>
<feature type="transmembrane region" description="Helical" evidence="10">
    <location>
        <begin position="415"/>
        <end position="438"/>
    </location>
</feature>
<dbReference type="Gramene" id="RZC51301">
    <property type="protein sequence ID" value="RZC51301"/>
    <property type="gene ID" value="C5167_019726"/>
</dbReference>
<feature type="transmembrane region" description="Helical" evidence="10">
    <location>
        <begin position="12"/>
        <end position="32"/>
    </location>
</feature>
<dbReference type="Gene3D" id="1.20.1530.20">
    <property type="match status" value="1"/>
</dbReference>
<dbReference type="InterPro" id="IPR057290">
    <property type="entry name" value="CHX17_C"/>
</dbReference>
<dbReference type="InterPro" id="IPR038770">
    <property type="entry name" value="Na+/solute_symporter_sf"/>
</dbReference>
<keyword evidence="6 10" id="KW-1133">Transmembrane helix</keyword>
<keyword evidence="7" id="KW-0406">Ion transport</keyword>
<keyword evidence="3" id="KW-0633">Potassium transport</keyword>
<dbReference type="EMBL" id="CM010716">
    <property type="protein sequence ID" value="RZC51301.1"/>
    <property type="molecule type" value="Genomic_DNA"/>
</dbReference>
<evidence type="ECO:0000256" key="7">
    <source>
        <dbReference type="ARBA" id="ARBA00023065"/>
    </source>
</evidence>
<keyword evidence="8 10" id="KW-0472">Membrane</keyword>
<dbReference type="GO" id="GO:0006885">
    <property type="term" value="P:regulation of pH"/>
    <property type="evidence" value="ECO:0007669"/>
    <property type="project" value="TreeGrafter"/>
</dbReference>
<feature type="transmembrane region" description="Helical" evidence="10">
    <location>
        <begin position="69"/>
        <end position="88"/>
    </location>
</feature>
<evidence type="ECO:0000256" key="1">
    <source>
        <dbReference type="ARBA" id="ARBA00004141"/>
    </source>
</evidence>